<reference evidence="3" key="1">
    <citation type="journal article" date="2019" name="Int. J. Syst. Evol. Microbiol.">
        <title>The Global Catalogue of Microorganisms (GCM) 10K type strain sequencing project: providing services to taxonomists for standard genome sequencing and annotation.</title>
        <authorList>
            <consortium name="The Broad Institute Genomics Platform"/>
            <consortium name="The Broad Institute Genome Sequencing Center for Infectious Disease"/>
            <person name="Wu L."/>
            <person name="Ma J."/>
        </authorList>
    </citation>
    <scope>NUCLEOTIDE SEQUENCE [LARGE SCALE GENOMIC DNA]</scope>
    <source>
        <strain evidence="3">JCM 14309</strain>
    </source>
</reference>
<protein>
    <submittedName>
        <fullName evidence="2">Uncharacterized protein</fullName>
    </submittedName>
</protein>
<sequence>MAGASIEPRALQNKKTWSSPESRASIVYKGTTYRAVVTSPLKELRCKP</sequence>
<evidence type="ECO:0000256" key="1">
    <source>
        <dbReference type="SAM" id="MobiDB-lite"/>
    </source>
</evidence>
<evidence type="ECO:0000313" key="2">
    <source>
        <dbReference type="EMBL" id="GAA3068905.1"/>
    </source>
</evidence>
<proteinExistence type="predicted"/>
<name>A0ABP6M3L5_9MICC</name>
<keyword evidence="3" id="KW-1185">Reference proteome</keyword>
<dbReference type="EMBL" id="BAAAVT010000013">
    <property type="protein sequence ID" value="GAA3068905.1"/>
    <property type="molecule type" value="Genomic_DNA"/>
</dbReference>
<feature type="region of interest" description="Disordered" evidence="1">
    <location>
        <begin position="1"/>
        <end position="20"/>
    </location>
</feature>
<dbReference type="Proteomes" id="UP001500236">
    <property type="component" value="Unassembled WGS sequence"/>
</dbReference>
<organism evidence="2 3">
    <name type="scientific">Nesterenkonia aethiopica</name>
    <dbReference type="NCBI Taxonomy" id="269144"/>
    <lineage>
        <taxon>Bacteria</taxon>
        <taxon>Bacillati</taxon>
        <taxon>Actinomycetota</taxon>
        <taxon>Actinomycetes</taxon>
        <taxon>Micrococcales</taxon>
        <taxon>Micrococcaceae</taxon>
        <taxon>Nesterenkonia</taxon>
    </lineage>
</organism>
<comment type="caution">
    <text evidence="2">The sequence shown here is derived from an EMBL/GenBank/DDBJ whole genome shotgun (WGS) entry which is preliminary data.</text>
</comment>
<accession>A0ABP6M3L5</accession>
<evidence type="ECO:0000313" key="3">
    <source>
        <dbReference type="Proteomes" id="UP001500236"/>
    </source>
</evidence>
<gene>
    <name evidence="2" type="ORF">GCM10010529_21820</name>
</gene>